<dbReference type="PRINTS" id="PR00705">
    <property type="entry name" value="PAPAIN"/>
</dbReference>
<dbReference type="SUPFAM" id="SSF54001">
    <property type="entry name" value="Cysteine proteinases"/>
    <property type="match status" value="1"/>
</dbReference>
<feature type="signal peptide" evidence="11">
    <location>
        <begin position="1"/>
        <end position="25"/>
    </location>
</feature>
<dbReference type="AlphaFoldDB" id="A0AAV1IKJ3"/>
<keyword evidence="6" id="KW-0378">Hydrolase</keyword>
<keyword evidence="14" id="KW-1185">Reference proteome</keyword>
<sequence>MFRAWGLAAAFGICVISLHLRPASAAIIKQPAVPSIYAVDITIDPSYKPKVLGPLPQDIALSESEVESWDWRNVSGINFLSVSRNQHIPVYCGSCWAMAATSCLADRWSIERAAAWPSIELSVQNVLDCGNAGDCQGGWSSKVYEYASNFGIPSETCNAYTAVASASCSSIEQCYTCSPFDKDICAPLSKYDRLVVTEYGLVAGANAMKAEIRARGPISCVINATTALDKYTGGIFAQYNNDTSGNHEISVVGWGSENGTEYWIVRNSWGTPWGEQGFFRTVTSAYMNGTGDSYNMGIELECGWGVPGKLASAASLGFTKQNATAAASEMYAAAALAGSRNRL</sequence>
<evidence type="ECO:0000256" key="7">
    <source>
        <dbReference type="ARBA" id="ARBA00022807"/>
    </source>
</evidence>
<keyword evidence="4" id="KW-0645">Protease</keyword>
<dbReference type="Gene3D" id="3.90.70.10">
    <property type="entry name" value="Cysteine proteinases"/>
    <property type="match status" value="1"/>
</dbReference>
<dbReference type="FunFam" id="3.90.70.10:FF:000060">
    <property type="entry name" value="Cathepsin Z"/>
    <property type="match status" value="1"/>
</dbReference>
<keyword evidence="5 11" id="KW-0732">Signal</keyword>
<evidence type="ECO:0000256" key="10">
    <source>
        <dbReference type="ARBA" id="ARBA00023180"/>
    </source>
</evidence>
<organism evidence="13 14">
    <name type="scientific">Coccomyxa viridis</name>
    <dbReference type="NCBI Taxonomy" id="1274662"/>
    <lineage>
        <taxon>Eukaryota</taxon>
        <taxon>Viridiplantae</taxon>
        <taxon>Chlorophyta</taxon>
        <taxon>core chlorophytes</taxon>
        <taxon>Trebouxiophyceae</taxon>
        <taxon>Trebouxiophyceae incertae sedis</taxon>
        <taxon>Coccomyxaceae</taxon>
        <taxon>Coccomyxa</taxon>
    </lineage>
</organism>
<dbReference type="EMBL" id="CAUYUE010000015">
    <property type="protein sequence ID" value="CAK0786750.1"/>
    <property type="molecule type" value="Genomic_DNA"/>
</dbReference>
<evidence type="ECO:0000313" key="13">
    <source>
        <dbReference type="EMBL" id="CAK0786750.1"/>
    </source>
</evidence>
<dbReference type="InterPro" id="IPR013128">
    <property type="entry name" value="Peptidase_C1A"/>
</dbReference>
<proteinExistence type="inferred from homology"/>
<evidence type="ECO:0000313" key="14">
    <source>
        <dbReference type="Proteomes" id="UP001314263"/>
    </source>
</evidence>
<dbReference type="Proteomes" id="UP001314263">
    <property type="component" value="Unassembled WGS sequence"/>
</dbReference>
<evidence type="ECO:0000256" key="5">
    <source>
        <dbReference type="ARBA" id="ARBA00022729"/>
    </source>
</evidence>
<evidence type="ECO:0000256" key="3">
    <source>
        <dbReference type="ARBA" id="ARBA00012516"/>
    </source>
</evidence>
<comment type="catalytic activity">
    <reaction evidence="1">
        <text>Release of C-terminal amino acid residues with broad specificity, but lacks action on C-terminal proline. Shows weak endopeptidase activity.</text>
        <dbReference type="EC" id="3.4.18.1"/>
    </reaction>
</comment>
<keyword evidence="9" id="KW-1015">Disulfide bond</keyword>
<keyword evidence="8" id="KW-0865">Zymogen</keyword>
<dbReference type="GO" id="GO:0006508">
    <property type="term" value="P:proteolysis"/>
    <property type="evidence" value="ECO:0007669"/>
    <property type="project" value="UniProtKB-KW"/>
</dbReference>
<dbReference type="SMART" id="SM00645">
    <property type="entry name" value="Pept_C1"/>
    <property type="match status" value="1"/>
</dbReference>
<name>A0AAV1IKJ3_9CHLO</name>
<comment type="caution">
    <text evidence="13">The sequence shown here is derived from an EMBL/GenBank/DDBJ whole genome shotgun (WGS) entry which is preliminary data.</text>
</comment>
<dbReference type="InterPro" id="IPR000668">
    <property type="entry name" value="Peptidase_C1A_C"/>
</dbReference>
<dbReference type="Pfam" id="PF00112">
    <property type="entry name" value="Peptidase_C1"/>
    <property type="match status" value="1"/>
</dbReference>
<evidence type="ECO:0000256" key="9">
    <source>
        <dbReference type="ARBA" id="ARBA00023157"/>
    </source>
</evidence>
<evidence type="ECO:0000256" key="6">
    <source>
        <dbReference type="ARBA" id="ARBA00022801"/>
    </source>
</evidence>
<feature type="domain" description="Peptidase C1A papain C-terminal" evidence="12">
    <location>
        <begin position="65"/>
        <end position="304"/>
    </location>
</feature>
<keyword evidence="7" id="KW-0788">Thiol protease</keyword>
<evidence type="ECO:0000259" key="12">
    <source>
        <dbReference type="SMART" id="SM00645"/>
    </source>
</evidence>
<evidence type="ECO:0000256" key="2">
    <source>
        <dbReference type="ARBA" id="ARBA00008455"/>
    </source>
</evidence>
<keyword evidence="10" id="KW-0325">Glycoprotein</keyword>
<evidence type="ECO:0000256" key="8">
    <source>
        <dbReference type="ARBA" id="ARBA00023145"/>
    </source>
</evidence>
<dbReference type="InterPro" id="IPR038765">
    <property type="entry name" value="Papain-like_cys_pep_sf"/>
</dbReference>
<evidence type="ECO:0000256" key="11">
    <source>
        <dbReference type="SAM" id="SignalP"/>
    </source>
</evidence>
<dbReference type="EC" id="3.4.18.1" evidence="3"/>
<dbReference type="GO" id="GO:0016807">
    <property type="term" value="F:cysteine-type carboxypeptidase activity"/>
    <property type="evidence" value="ECO:0007669"/>
    <property type="project" value="UniProtKB-EC"/>
</dbReference>
<feature type="chain" id="PRO_5043729438" description="cathepsin X" evidence="11">
    <location>
        <begin position="26"/>
        <end position="343"/>
    </location>
</feature>
<comment type="similarity">
    <text evidence="2">Belongs to the peptidase C1 family.</text>
</comment>
<evidence type="ECO:0000256" key="4">
    <source>
        <dbReference type="ARBA" id="ARBA00022670"/>
    </source>
</evidence>
<protein>
    <recommendedName>
        <fullName evidence="3">cathepsin X</fullName>
        <ecNumber evidence="3">3.4.18.1</ecNumber>
    </recommendedName>
</protein>
<accession>A0AAV1IKJ3</accession>
<gene>
    <name evidence="13" type="ORF">CVIRNUC_009964</name>
</gene>
<evidence type="ECO:0000256" key="1">
    <source>
        <dbReference type="ARBA" id="ARBA00001594"/>
    </source>
</evidence>
<dbReference type="PANTHER" id="PTHR12411">
    <property type="entry name" value="CYSTEINE PROTEASE FAMILY C1-RELATED"/>
    <property type="match status" value="1"/>
</dbReference>
<reference evidence="13 14" key="1">
    <citation type="submission" date="2023-10" db="EMBL/GenBank/DDBJ databases">
        <authorList>
            <person name="Maclean D."/>
            <person name="Macfadyen A."/>
        </authorList>
    </citation>
    <scope>NUCLEOTIDE SEQUENCE [LARGE SCALE GENOMIC DNA]</scope>
</reference>